<dbReference type="Proteomes" id="UP000198546">
    <property type="component" value="Chromosome i"/>
</dbReference>
<dbReference type="InterPro" id="IPR002020">
    <property type="entry name" value="Citrate_synthase"/>
</dbReference>
<dbReference type="STRING" id="675864.SAMN04489747_0991"/>
<dbReference type="PANTHER" id="PTHR11739">
    <property type="entry name" value="CITRATE SYNTHASE"/>
    <property type="match status" value="1"/>
</dbReference>
<comment type="pathway">
    <text evidence="1">Carbohydrate metabolism; tricarboxylic acid cycle.</text>
</comment>
<dbReference type="SUPFAM" id="SSF46955">
    <property type="entry name" value="Putative DNA-binding domain"/>
    <property type="match status" value="1"/>
</dbReference>
<dbReference type="GO" id="GO:0005975">
    <property type="term" value="P:carbohydrate metabolic process"/>
    <property type="evidence" value="ECO:0007669"/>
    <property type="project" value="TreeGrafter"/>
</dbReference>
<comment type="similarity">
    <text evidence="2">Belongs to the citrate synthase family.</text>
</comment>
<dbReference type="AlphaFoldDB" id="A0A1G6UXQ7"/>
<evidence type="ECO:0000256" key="3">
    <source>
        <dbReference type="ARBA" id="ARBA00012972"/>
    </source>
</evidence>
<dbReference type="Pfam" id="PF00285">
    <property type="entry name" value="Citrate_synt"/>
    <property type="match status" value="1"/>
</dbReference>
<dbReference type="EC" id="2.3.3.16" evidence="3"/>
<dbReference type="InterPro" id="IPR016142">
    <property type="entry name" value="Citrate_synth-like_lrg_a-sub"/>
</dbReference>
<dbReference type="GO" id="GO:0006099">
    <property type="term" value="P:tricarboxylic acid cycle"/>
    <property type="evidence" value="ECO:0007669"/>
    <property type="project" value="UniProtKB-UniPathway"/>
</dbReference>
<dbReference type="Gene3D" id="1.10.580.10">
    <property type="entry name" value="Citrate Synthase, domain 1"/>
    <property type="match status" value="2"/>
</dbReference>
<dbReference type="GO" id="GO:0036440">
    <property type="term" value="F:citrate synthase activity"/>
    <property type="evidence" value="ECO:0007669"/>
    <property type="project" value="UniProtKB-EC"/>
</dbReference>
<evidence type="ECO:0000313" key="6">
    <source>
        <dbReference type="EMBL" id="SDD46034.1"/>
    </source>
</evidence>
<dbReference type="InterPro" id="IPR016143">
    <property type="entry name" value="Citrate_synth-like_sm_a-sub"/>
</dbReference>
<dbReference type="GO" id="GO:0005829">
    <property type="term" value="C:cytosol"/>
    <property type="evidence" value="ECO:0007669"/>
    <property type="project" value="TreeGrafter"/>
</dbReference>
<proteinExistence type="inferred from homology"/>
<evidence type="ECO:0000256" key="2">
    <source>
        <dbReference type="ARBA" id="ARBA00010566"/>
    </source>
</evidence>
<evidence type="ECO:0000256" key="5">
    <source>
        <dbReference type="SAM" id="MobiDB-lite"/>
    </source>
</evidence>
<accession>A0A1G6UXQ7</accession>
<evidence type="ECO:0000313" key="7">
    <source>
        <dbReference type="Proteomes" id="UP000198546"/>
    </source>
</evidence>
<name>A0A1G6UXQ7_9ACTN</name>
<feature type="compositionally biased region" description="Polar residues" evidence="5">
    <location>
        <begin position="233"/>
        <end position="246"/>
    </location>
</feature>
<gene>
    <name evidence="6" type="ORF">SAMN04489747_0991</name>
</gene>
<feature type="compositionally biased region" description="Basic and acidic residues" evidence="5">
    <location>
        <begin position="214"/>
        <end position="231"/>
    </location>
</feature>
<feature type="region of interest" description="Disordered" evidence="5">
    <location>
        <begin position="179"/>
        <end position="248"/>
    </location>
</feature>
<dbReference type="Gene3D" id="1.10.230.10">
    <property type="entry name" value="Cytochrome P450-Terp, domain 2"/>
    <property type="match status" value="1"/>
</dbReference>
<dbReference type="EMBL" id="LT629688">
    <property type="protein sequence ID" value="SDD46034.1"/>
    <property type="molecule type" value="Genomic_DNA"/>
</dbReference>
<dbReference type="SUPFAM" id="SSF48256">
    <property type="entry name" value="Citrate synthase"/>
    <property type="match status" value="2"/>
</dbReference>
<protein>
    <recommendedName>
        <fullName evidence="3">citrate synthase (unknown stereospecificity)</fullName>
        <ecNumber evidence="3">2.3.3.16</ecNumber>
    </recommendedName>
</protein>
<dbReference type="InterPro" id="IPR009061">
    <property type="entry name" value="DNA-bd_dom_put_sf"/>
</dbReference>
<evidence type="ECO:0000256" key="4">
    <source>
        <dbReference type="ARBA" id="ARBA00022679"/>
    </source>
</evidence>
<sequence>MQIDGVDHLSSSQVARRLGVRLETVYAYASRGVLHRRRLPGRRESYFALAEVETLTRGSGGGRRRPPGLSDDVRTAITLIEHDRLSYRGQDACQLAATTSFEDVVALLWRTPPRFEVDAEEVELARRLLALLPPAASSSDRLRVVTSVCAAGSPTRHDLDPAAVTDAVARLLATSVATLPAASRPTGPAVDTDRPTSTPERPGPRAGPGPAAQPDHDAGAPEDAGPDRDAPDLSTSRTGSARTAPTTPVRVDVPSALARALGVGEVGWVEQALVLLADHDMAASTTAGRVAASVRADPYAAVTAAAAAFDSPRHGTAGRRVHRLLTALAEDPATTIAQCLDDASVPGFGHVVYADRDPRAELLIERLDQLVDHPLLAAVELLSDRLWQRRGLPRTVDLALALGAHVLGGDARLPETLFLHARMVGWTAHLVEEYAEPPLRFRLTGVYTGPRPT</sequence>
<dbReference type="InterPro" id="IPR036969">
    <property type="entry name" value="Citrate_synthase_sf"/>
</dbReference>
<keyword evidence="7" id="KW-1185">Reference proteome</keyword>
<reference evidence="6 7" key="1">
    <citation type="submission" date="2016-10" db="EMBL/GenBank/DDBJ databases">
        <authorList>
            <person name="de Groot N.N."/>
        </authorList>
    </citation>
    <scope>NUCLEOTIDE SEQUENCE [LARGE SCALE GENOMIC DNA]</scope>
    <source>
        <strain evidence="6 7">MON 2.2</strain>
    </source>
</reference>
<dbReference type="PANTHER" id="PTHR11739:SF4">
    <property type="entry name" value="CITRATE SYNTHASE, PEROXISOMAL"/>
    <property type="match status" value="1"/>
</dbReference>
<keyword evidence="4" id="KW-0808">Transferase</keyword>
<evidence type="ECO:0000256" key="1">
    <source>
        <dbReference type="ARBA" id="ARBA00005163"/>
    </source>
</evidence>
<dbReference type="UniPathway" id="UPA00223"/>
<organism evidence="6 7">
    <name type="scientific">Auraticoccus monumenti</name>
    <dbReference type="NCBI Taxonomy" id="675864"/>
    <lineage>
        <taxon>Bacteria</taxon>
        <taxon>Bacillati</taxon>
        <taxon>Actinomycetota</taxon>
        <taxon>Actinomycetes</taxon>
        <taxon>Propionibacteriales</taxon>
        <taxon>Propionibacteriaceae</taxon>
        <taxon>Auraticoccus</taxon>
    </lineage>
</organism>